<keyword evidence="3" id="KW-1185">Reference proteome</keyword>
<evidence type="ECO:0000313" key="3">
    <source>
        <dbReference type="Proteomes" id="UP000054837"/>
    </source>
</evidence>
<dbReference type="EMBL" id="LQBL01000022">
    <property type="protein sequence ID" value="KUG55799.1"/>
    <property type="molecule type" value="Genomic_DNA"/>
</dbReference>
<dbReference type="SMART" id="SM00858">
    <property type="entry name" value="SAF"/>
    <property type="match status" value="1"/>
</dbReference>
<organism evidence="2 3">
    <name type="scientific">Serinicoccus chungangensis</name>
    <dbReference type="NCBI Taxonomy" id="767452"/>
    <lineage>
        <taxon>Bacteria</taxon>
        <taxon>Bacillati</taxon>
        <taxon>Actinomycetota</taxon>
        <taxon>Actinomycetes</taxon>
        <taxon>Micrococcales</taxon>
        <taxon>Ornithinimicrobiaceae</taxon>
        <taxon>Serinicoccus</taxon>
    </lineage>
</organism>
<dbReference type="Proteomes" id="UP000054837">
    <property type="component" value="Unassembled WGS sequence"/>
</dbReference>
<gene>
    <name evidence="2" type="ORF">AVL62_05805</name>
</gene>
<dbReference type="InterPro" id="IPR013974">
    <property type="entry name" value="SAF"/>
</dbReference>
<comment type="caution">
    <text evidence="2">The sequence shown here is derived from an EMBL/GenBank/DDBJ whole genome shotgun (WGS) entry which is preliminary data.</text>
</comment>
<dbReference type="OrthoDB" id="4869409at2"/>
<protein>
    <recommendedName>
        <fullName evidence="1">SAF domain-containing protein</fullName>
    </recommendedName>
</protein>
<name>A0A0W8I8S3_9MICO</name>
<dbReference type="AlphaFoldDB" id="A0A0W8I8S3"/>
<reference evidence="2 3" key="1">
    <citation type="submission" date="2015-12" db="EMBL/GenBank/DDBJ databases">
        <title>Serinicoccus chungangenesis strain CD08_5 genome sequencing and assembly.</title>
        <authorList>
            <person name="Chander A.M."/>
            <person name="Kaur G."/>
            <person name="Nair G.R."/>
            <person name="Dhawan D.K."/>
            <person name="Kochhar R.K."/>
            <person name="Mayilraj S."/>
            <person name="Bhadada S.K."/>
        </authorList>
    </citation>
    <scope>NUCLEOTIDE SEQUENCE [LARGE SCALE GENOMIC DNA]</scope>
    <source>
        <strain evidence="2 3">CD08_5</strain>
    </source>
</reference>
<accession>A0A0W8I8S3</accession>
<evidence type="ECO:0000259" key="1">
    <source>
        <dbReference type="SMART" id="SM00858"/>
    </source>
</evidence>
<proteinExistence type="predicted"/>
<feature type="domain" description="SAF" evidence="1">
    <location>
        <begin position="26"/>
        <end position="87"/>
    </location>
</feature>
<dbReference type="RefSeq" id="WP_161937852.1">
    <property type="nucleotide sequence ID" value="NZ_LQBL01000022.1"/>
</dbReference>
<evidence type="ECO:0000313" key="2">
    <source>
        <dbReference type="EMBL" id="KUG55799.1"/>
    </source>
</evidence>
<dbReference type="CDD" id="cd11614">
    <property type="entry name" value="SAF_CpaB_FlgA_like"/>
    <property type="match status" value="1"/>
</dbReference>
<sequence length="182" mass="18009">MAAVLAALVVGGGLHLVVSQPRPEDVPVVVAARALPVGAPLGEGDTELRHLPASALPEGALEGLPPGRHQVAVPLQAGEILSAADLRTSALLEGLPDRVAVFVPLGEPTVAEALGAGDAVDVHSPVDGAVVAREALVLQTRGGEAPGLWLAVEENTAAGLAAARGADPVGAALSVALRPPPP</sequence>
<dbReference type="STRING" id="767452.AVL62_05805"/>